<dbReference type="RefSeq" id="WP_199403993.1">
    <property type="nucleotide sequence ID" value="NZ_JAOZFC020000001.1"/>
</dbReference>
<dbReference type="Gene3D" id="2.160.10.10">
    <property type="entry name" value="Hexapeptide repeat proteins"/>
    <property type="match status" value="1"/>
</dbReference>
<feature type="domain" description="Maltose/galactoside acetyltransferase" evidence="6">
    <location>
        <begin position="5"/>
        <end position="57"/>
    </location>
</feature>
<proteinExistence type="inferred from homology"/>
<organism evidence="7 8">
    <name type="scientific">Weissella fermenti</name>
    <dbReference type="NCBI Taxonomy" id="2987699"/>
    <lineage>
        <taxon>Bacteria</taxon>
        <taxon>Bacillati</taxon>
        <taxon>Bacillota</taxon>
        <taxon>Bacilli</taxon>
        <taxon>Lactobacillales</taxon>
        <taxon>Lactobacillaceae</taxon>
        <taxon>Weissella</taxon>
    </lineage>
</organism>
<reference evidence="7" key="1">
    <citation type="submission" date="2023-03" db="EMBL/GenBank/DDBJ databases">
        <title>Comparative genomics of Weissella fermenti BK2, and weissella type species.</title>
        <authorList>
            <person name="Lee J.K."/>
            <person name="Baek J.H."/>
            <person name="Kim J.M."/>
            <person name="Choi D.G."/>
            <person name="Jeon C.O."/>
        </authorList>
    </citation>
    <scope>NUCLEOTIDE SEQUENCE</scope>
    <source>
        <strain evidence="7">BK2</strain>
    </source>
</reference>
<dbReference type="InterPro" id="IPR024688">
    <property type="entry name" value="Mac_dom"/>
</dbReference>
<dbReference type="PROSITE" id="PS00101">
    <property type="entry name" value="HEXAPEP_TRANSFERASES"/>
    <property type="match status" value="1"/>
</dbReference>
<dbReference type="PANTHER" id="PTHR43017:SF1">
    <property type="entry name" value="ACETYLTRANSFERASE YJL218W-RELATED"/>
    <property type="match status" value="1"/>
</dbReference>
<dbReference type="PANTHER" id="PTHR43017">
    <property type="entry name" value="GALACTOSIDE O-ACETYLTRANSFERASE"/>
    <property type="match status" value="1"/>
</dbReference>
<keyword evidence="2 5" id="KW-0808">Transferase</keyword>
<evidence type="ECO:0000259" key="6">
    <source>
        <dbReference type="SMART" id="SM01266"/>
    </source>
</evidence>
<evidence type="ECO:0000256" key="4">
    <source>
        <dbReference type="ARBA" id="ARBA00023315"/>
    </source>
</evidence>
<comment type="caution">
    <text evidence="7">The sequence shown here is derived from an EMBL/GenBank/DDBJ whole genome shotgun (WGS) entry which is preliminary data.</text>
</comment>
<evidence type="ECO:0000256" key="5">
    <source>
        <dbReference type="RuleBase" id="RU367021"/>
    </source>
</evidence>
<keyword evidence="4 5" id="KW-0012">Acyltransferase</keyword>
<dbReference type="Proteomes" id="UP001146336">
    <property type="component" value="Unassembled WGS sequence"/>
</dbReference>
<dbReference type="InterPro" id="IPR011004">
    <property type="entry name" value="Trimer_LpxA-like_sf"/>
</dbReference>
<keyword evidence="8" id="KW-1185">Reference proteome</keyword>
<dbReference type="Pfam" id="PF00132">
    <property type="entry name" value="Hexapep"/>
    <property type="match status" value="1"/>
</dbReference>
<keyword evidence="3" id="KW-0677">Repeat</keyword>
<protein>
    <recommendedName>
        <fullName evidence="5">Acetyltransferase</fullName>
        <ecNumber evidence="5">2.3.1.-</ecNumber>
    </recommendedName>
</protein>
<comment type="similarity">
    <text evidence="1 5">Belongs to the transferase hexapeptide repeat family.</text>
</comment>
<dbReference type="InterPro" id="IPR039369">
    <property type="entry name" value="LacA-like"/>
</dbReference>
<gene>
    <name evidence="7" type="ORF">OIT47_003085</name>
</gene>
<dbReference type="InterPro" id="IPR001451">
    <property type="entry name" value="Hexapep"/>
</dbReference>
<evidence type="ECO:0000313" key="8">
    <source>
        <dbReference type="Proteomes" id="UP001146336"/>
    </source>
</evidence>
<dbReference type="SUPFAM" id="SSF51161">
    <property type="entry name" value="Trimeric LpxA-like enzymes"/>
    <property type="match status" value="1"/>
</dbReference>
<evidence type="ECO:0000313" key="7">
    <source>
        <dbReference type="EMBL" id="MDF9299294.1"/>
    </source>
</evidence>
<evidence type="ECO:0000256" key="1">
    <source>
        <dbReference type="ARBA" id="ARBA00007274"/>
    </source>
</evidence>
<dbReference type="SMART" id="SM01266">
    <property type="entry name" value="Mac"/>
    <property type="match status" value="1"/>
</dbReference>
<evidence type="ECO:0000256" key="2">
    <source>
        <dbReference type="ARBA" id="ARBA00022679"/>
    </source>
</evidence>
<dbReference type="EC" id="2.3.1.-" evidence="5"/>
<dbReference type="Pfam" id="PF12464">
    <property type="entry name" value="Mac"/>
    <property type="match status" value="1"/>
</dbReference>
<dbReference type="InterPro" id="IPR018357">
    <property type="entry name" value="Hexapep_transf_CS"/>
</dbReference>
<accession>A0ABT6D1H0</accession>
<dbReference type="EMBL" id="JAOZFC020000001">
    <property type="protein sequence ID" value="MDF9299294.1"/>
    <property type="molecule type" value="Genomic_DNA"/>
</dbReference>
<dbReference type="CDD" id="cd03357">
    <property type="entry name" value="LbH_MAT_GAT"/>
    <property type="match status" value="1"/>
</dbReference>
<name>A0ABT6D1H0_9LACO</name>
<evidence type="ECO:0000256" key="3">
    <source>
        <dbReference type="ARBA" id="ARBA00022737"/>
    </source>
</evidence>
<sequence>MRSEKERMISGELYLPGDSELRARAKFAHEKTYKFNETLDKQKGEKILRELFSEFGEGSHIRPRLSVDYGENIVIGKRFFANYDLIMLDVAPITIGNDVMFSPRVSLLTPTHPIDAVVRNTGLEYALPIIIGDNVWLGGGVTVNPGISIGDNTIVGSGSVVTHDLPGNVIAVGNPARVLREITDHDRQIWEEERSKHGI</sequence>